<organism evidence="5 6">
    <name type="scientific">Streptomyces lateritius</name>
    <dbReference type="NCBI Taxonomy" id="67313"/>
    <lineage>
        <taxon>Bacteria</taxon>
        <taxon>Bacillati</taxon>
        <taxon>Actinomycetota</taxon>
        <taxon>Actinomycetes</taxon>
        <taxon>Kitasatosporales</taxon>
        <taxon>Streptomycetaceae</taxon>
        <taxon>Streptomyces</taxon>
    </lineage>
</organism>
<evidence type="ECO:0000256" key="1">
    <source>
        <dbReference type="ARBA" id="ARBA00006068"/>
    </source>
</evidence>
<feature type="region of interest" description="Disordered" evidence="2">
    <location>
        <begin position="311"/>
        <end position="342"/>
    </location>
</feature>
<reference evidence="5 6" key="1">
    <citation type="submission" date="2024-10" db="EMBL/GenBank/DDBJ databases">
        <title>The Natural Products Discovery Center: Release of the First 8490 Sequenced Strains for Exploring Actinobacteria Biosynthetic Diversity.</title>
        <authorList>
            <person name="Kalkreuter E."/>
            <person name="Kautsar S.A."/>
            <person name="Yang D."/>
            <person name="Bader C.D."/>
            <person name="Teijaro C.N."/>
            <person name="Fluegel L."/>
            <person name="Davis C.M."/>
            <person name="Simpson J.R."/>
            <person name="Lauterbach L."/>
            <person name="Steele A.D."/>
            <person name="Gui C."/>
            <person name="Meng S."/>
            <person name="Li G."/>
            <person name="Viehrig K."/>
            <person name="Ye F."/>
            <person name="Su P."/>
            <person name="Kiefer A.F."/>
            <person name="Nichols A."/>
            <person name="Cepeda A.J."/>
            <person name="Yan W."/>
            <person name="Fan B."/>
            <person name="Jiang Y."/>
            <person name="Adhikari A."/>
            <person name="Zheng C.-J."/>
            <person name="Schuster L."/>
            <person name="Cowan T.M."/>
            <person name="Smanski M.J."/>
            <person name="Chevrette M.G."/>
            <person name="De Carvalho L.P.S."/>
            <person name="Shen B."/>
        </authorList>
    </citation>
    <scope>NUCLEOTIDE SEQUENCE [LARGE SCALE GENOMIC DNA]</scope>
    <source>
        <strain evidence="5 6">NPDC015755</strain>
    </source>
</reference>
<dbReference type="PANTHER" id="PTHR33392:SF6">
    <property type="entry name" value="POLYISOPRENYL-TEICHOIC ACID--PEPTIDOGLYCAN TEICHOIC ACID TRANSFERASE TAGU"/>
    <property type="match status" value="1"/>
</dbReference>
<dbReference type="Gene3D" id="3.40.630.190">
    <property type="entry name" value="LCP protein"/>
    <property type="match status" value="1"/>
</dbReference>
<gene>
    <name evidence="5" type="ORF">ACF05T_21125</name>
</gene>
<protein>
    <submittedName>
        <fullName evidence="5">LCP family protein</fullName>
    </submittedName>
</protein>
<feature type="chain" id="PRO_5047306503" evidence="3">
    <location>
        <begin position="30"/>
        <end position="342"/>
    </location>
</feature>
<dbReference type="EMBL" id="JBIBSM010000011">
    <property type="protein sequence ID" value="MFF8278585.1"/>
    <property type="molecule type" value="Genomic_DNA"/>
</dbReference>
<evidence type="ECO:0000259" key="4">
    <source>
        <dbReference type="Pfam" id="PF03816"/>
    </source>
</evidence>
<keyword evidence="3" id="KW-0732">Signal</keyword>
<dbReference type="PANTHER" id="PTHR33392">
    <property type="entry name" value="POLYISOPRENYL-TEICHOIC ACID--PEPTIDOGLYCAN TEICHOIC ACID TRANSFERASE TAGU"/>
    <property type="match status" value="1"/>
</dbReference>
<dbReference type="NCBIfam" id="TIGR00350">
    <property type="entry name" value="lytR_cpsA_psr"/>
    <property type="match status" value="1"/>
</dbReference>
<dbReference type="InterPro" id="IPR050922">
    <property type="entry name" value="LytR/CpsA/Psr_CW_biosynth"/>
</dbReference>
<dbReference type="Proteomes" id="UP001603013">
    <property type="component" value="Unassembled WGS sequence"/>
</dbReference>
<feature type="signal peptide" evidence="3">
    <location>
        <begin position="1"/>
        <end position="29"/>
    </location>
</feature>
<dbReference type="InterPro" id="IPR004474">
    <property type="entry name" value="LytR_CpsA_psr"/>
</dbReference>
<proteinExistence type="inferred from homology"/>
<dbReference type="Pfam" id="PF03816">
    <property type="entry name" value="LytR_cpsA_psr"/>
    <property type="match status" value="1"/>
</dbReference>
<sequence>MSVRKLPRPRRLVLLAAALVALGPGALAAAPSSLPSPEGGLNILVVGLDTRRGVTDEEKKAYRLGGKECDCTDVVMLVHVSAGNDRVSVVALPRDSLTEFPAGHRDRRTGVVHDTHAAKINGAWAEGGPSFTIERVEAMTKTTVHRYLEVDFRRFMDSVNLLDGGVPICTKEPLKDPFTGIDLAPGTTHVDGGEALQYVRSRRADGQMDFGRIRKQQQFVANTLQKVRSDLLHDPVGLTAFASTLRGRTTVARGLSTTELLTLATRLRNLTPDRTEFATVPVRDFATVTGAGSSVRWDTDKADEVFERLRADKPLPPPDATPASEIPQAVYRPAGGSSLLCE</sequence>
<name>A0ABW6YFF3_9ACTN</name>
<keyword evidence="6" id="KW-1185">Reference proteome</keyword>
<comment type="similarity">
    <text evidence="1">Belongs to the LytR/CpsA/Psr (LCP) family.</text>
</comment>
<evidence type="ECO:0000313" key="6">
    <source>
        <dbReference type="Proteomes" id="UP001603013"/>
    </source>
</evidence>
<feature type="domain" description="Cell envelope-related transcriptional attenuator" evidence="4">
    <location>
        <begin position="72"/>
        <end position="228"/>
    </location>
</feature>
<dbReference type="RefSeq" id="WP_391935711.1">
    <property type="nucleotide sequence ID" value="NZ_JBIBSM010000011.1"/>
</dbReference>
<evidence type="ECO:0000256" key="3">
    <source>
        <dbReference type="SAM" id="SignalP"/>
    </source>
</evidence>
<evidence type="ECO:0000256" key="2">
    <source>
        <dbReference type="SAM" id="MobiDB-lite"/>
    </source>
</evidence>
<evidence type="ECO:0000313" key="5">
    <source>
        <dbReference type="EMBL" id="MFF8278585.1"/>
    </source>
</evidence>
<comment type="caution">
    <text evidence="5">The sequence shown here is derived from an EMBL/GenBank/DDBJ whole genome shotgun (WGS) entry which is preliminary data.</text>
</comment>
<accession>A0ABW6YFF3</accession>